<sequence length="147" mass="17886">MFHVDDIDAEFITRWDIDQSRVEIKAKVCKGDNNRYFVMGRHQKFEYNDNNVNYFAVTFRYRESSYRKLFRCEIDHDEEFLSAETYVDTERLCDVFERSRYKGELILKLNYEMIEYDSTHNRCTRRINHKPADDLILLYDGILILLK</sequence>
<dbReference type="EMBL" id="JAOPGA020000417">
    <property type="protein sequence ID" value="KAL0478520.1"/>
    <property type="molecule type" value="Genomic_DNA"/>
</dbReference>
<dbReference type="AlphaFoldDB" id="A0AAW2YMV6"/>
<keyword evidence="2" id="KW-1185">Reference proteome</keyword>
<name>A0AAW2YMV6_9EUKA</name>
<comment type="caution">
    <text evidence="1">The sequence shown here is derived from an EMBL/GenBank/DDBJ whole genome shotgun (WGS) entry which is preliminary data.</text>
</comment>
<proteinExistence type="predicted"/>
<protein>
    <submittedName>
        <fullName evidence="1">Clcn7</fullName>
    </submittedName>
</protein>
<evidence type="ECO:0000313" key="2">
    <source>
        <dbReference type="Proteomes" id="UP001431209"/>
    </source>
</evidence>
<evidence type="ECO:0000313" key="1">
    <source>
        <dbReference type="EMBL" id="KAL0478520.1"/>
    </source>
</evidence>
<accession>A0AAW2YMV6</accession>
<organism evidence="1 2">
    <name type="scientific">Acrasis kona</name>
    <dbReference type="NCBI Taxonomy" id="1008807"/>
    <lineage>
        <taxon>Eukaryota</taxon>
        <taxon>Discoba</taxon>
        <taxon>Heterolobosea</taxon>
        <taxon>Tetramitia</taxon>
        <taxon>Eutetramitia</taxon>
        <taxon>Acrasidae</taxon>
        <taxon>Acrasis</taxon>
    </lineage>
</organism>
<gene>
    <name evidence="1" type="ORF">AKO1_004394</name>
</gene>
<reference evidence="1 2" key="1">
    <citation type="submission" date="2024-03" db="EMBL/GenBank/DDBJ databases">
        <title>The Acrasis kona genome and developmental transcriptomes reveal deep origins of eukaryotic multicellular pathways.</title>
        <authorList>
            <person name="Sheikh S."/>
            <person name="Fu C.-J."/>
            <person name="Brown M.W."/>
            <person name="Baldauf S.L."/>
        </authorList>
    </citation>
    <scope>NUCLEOTIDE SEQUENCE [LARGE SCALE GENOMIC DNA]</scope>
    <source>
        <strain evidence="1 2">ATCC MYA-3509</strain>
    </source>
</reference>
<dbReference type="Proteomes" id="UP001431209">
    <property type="component" value="Unassembled WGS sequence"/>
</dbReference>